<dbReference type="AlphaFoldDB" id="A0A9Q3CSH3"/>
<dbReference type="EMBL" id="AVOT02009948">
    <property type="protein sequence ID" value="MBW0489168.1"/>
    <property type="molecule type" value="Genomic_DNA"/>
</dbReference>
<gene>
    <name evidence="1" type="ORF">O181_028883</name>
</gene>
<reference evidence="1" key="1">
    <citation type="submission" date="2021-03" db="EMBL/GenBank/DDBJ databases">
        <title>Draft genome sequence of rust myrtle Austropuccinia psidii MF-1, a brazilian biotype.</title>
        <authorList>
            <person name="Quecine M.C."/>
            <person name="Pachon D.M.R."/>
            <person name="Bonatelli M.L."/>
            <person name="Correr F.H."/>
            <person name="Franceschini L.M."/>
            <person name="Leite T.F."/>
            <person name="Margarido G.R.A."/>
            <person name="Almeida C.A."/>
            <person name="Ferrarezi J.A."/>
            <person name="Labate C.A."/>
        </authorList>
    </citation>
    <scope>NUCLEOTIDE SEQUENCE</scope>
    <source>
        <strain evidence="1">MF-1</strain>
    </source>
</reference>
<sequence>MPQETANKNLCKHTQDAQKFLVPPTKRMQYIHRTARKITVCTYNAQQPLIIDSRAHCSIVARNHLDHHFPNSENKLFPTKAKNFKIASGKVTLIGTIIKKIIVHHRKGNIRLNLEFFVLEDAHIQGFLLGTDYQTMYGIDIHNSKNRRIKIGTKKERKLT</sequence>
<evidence type="ECO:0000313" key="2">
    <source>
        <dbReference type="Proteomes" id="UP000765509"/>
    </source>
</evidence>
<accession>A0A9Q3CSH3</accession>
<evidence type="ECO:0000313" key="1">
    <source>
        <dbReference type="EMBL" id="MBW0489168.1"/>
    </source>
</evidence>
<organism evidence="1 2">
    <name type="scientific">Austropuccinia psidii MF-1</name>
    <dbReference type="NCBI Taxonomy" id="1389203"/>
    <lineage>
        <taxon>Eukaryota</taxon>
        <taxon>Fungi</taxon>
        <taxon>Dikarya</taxon>
        <taxon>Basidiomycota</taxon>
        <taxon>Pucciniomycotina</taxon>
        <taxon>Pucciniomycetes</taxon>
        <taxon>Pucciniales</taxon>
        <taxon>Sphaerophragmiaceae</taxon>
        <taxon>Austropuccinia</taxon>
    </lineage>
</organism>
<dbReference type="Proteomes" id="UP000765509">
    <property type="component" value="Unassembled WGS sequence"/>
</dbReference>
<comment type="caution">
    <text evidence="1">The sequence shown here is derived from an EMBL/GenBank/DDBJ whole genome shotgun (WGS) entry which is preliminary data.</text>
</comment>
<keyword evidence="2" id="KW-1185">Reference proteome</keyword>
<protein>
    <submittedName>
        <fullName evidence="1">Uncharacterized protein</fullName>
    </submittedName>
</protein>
<proteinExistence type="predicted"/>
<name>A0A9Q3CSH3_9BASI</name>